<dbReference type="Proteomes" id="UP000008181">
    <property type="component" value="Chromosome 1"/>
</dbReference>
<dbReference type="SUPFAM" id="SSF47203">
    <property type="entry name" value="Acyl-CoA dehydrogenase C-terminal domain-like"/>
    <property type="match status" value="1"/>
</dbReference>
<feature type="compositionally biased region" description="Basic and acidic residues" evidence="5">
    <location>
        <begin position="408"/>
        <end position="419"/>
    </location>
</feature>
<feature type="domain" description="Adaptive response protein AidB N-terminal" evidence="8">
    <location>
        <begin position="19"/>
        <end position="174"/>
    </location>
</feature>
<feature type="compositionally biased region" description="Pro residues" evidence="5">
    <location>
        <begin position="425"/>
        <end position="437"/>
    </location>
</feature>
<dbReference type="eggNOG" id="KOG0137">
    <property type="taxonomic scope" value="Eukaryota"/>
</dbReference>
<dbReference type="InterPro" id="IPR009100">
    <property type="entry name" value="AcylCoA_DH/oxidase_NM_dom_sf"/>
</dbReference>
<proteinExistence type="inferred from homology"/>
<evidence type="ECO:0000313" key="9">
    <source>
        <dbReference type="EMBL" id="AEO63470.1"/>
    </source>
</evidence>
<dbReference type="InterPro" id="IPR036250">
    <property type="entry name" value="AcylCo_DH-like_C"/>
</dbReference>
<evidence type="ECO:0000256" key="1">
    <source>
        <dbReference type="ARBA" id="ARBA00009347"/>
    </source>
</evidence>
<dbReference type="Gene3D" id="2.40.110.20">
    <property type="match status" value="1"/>
</dbReference>
<dbReference type="InterPro" id="IPR041504">
    <property type="entry name" value="AidB_N"/>
</dbReference>
<dbReference type="STRING" id="578455.G2QSI8"/>
<evidence type="ECO:0000256" key="4">
    <source>
        <dbReference type="RuleBase" id="RU362125"/>
    </source>
</evidence>
<dbReference type="OrthoDB" id="10251155at2759"/>
<dbReference type="KEGG" id="ttt:THITE_2108787"/>
<dbReference type="AlphaFoldDB" id="G2QSI8"/>
<name>G2QSI8_THETT</name>
<feature type="region of interest" description="Disordered" evidence="5">
    <location>
        <begin position="408"/>
        <end position="437"/>
    </location>
</feature>
<protein>
    <recommendedName>
        <fullName evidence="11">Acyl-CoA dehydrogenase/oxidase C-terminal domain-containing protein</fullName>
    </recommendedName>
</protein>
<sequence length="664" mass="71627">MEPASSNTGFFQEQPVLKNQWHDDVSLQRIARLFLPRPLLDQISPEVARLGDEVLSPQIFDWVADAERNQPYLRGGGRDAFGKPRSELVVTEGWRKLQDFGFQKGFVAVNYDSDYGPYNRLVQFIRCHLWEASCANTTCPAAMQDGAARLLQRHLADKTGLSAVERRVFQNAYDHLISRDPAKAWTSGQWMTERAGGSDVSQTETVATYDPYPASSPAPLADAAENIPLGPWSISGFKWFSSATDAQMTILLAKTDPAKGVSAFLAPMRRHNPAQGGGASELNGVTIQRLKQKLGTQSLPTAELELRGMRAWLIGQEGRGIHEIGTILTITRVHTAVASVGYLGRMLAVARAYAAVRPAGLGRGRRVLLAAHPLHMRTLATLTIDYHALMLLVYFTVSLLSHAERPQPAKADNTLKEEGETSTSSPPPPPLTPPPNLTGPLLRLLSSLHKSYACHATVPLAHACMAALGGLGYLLNEETPQVGVARLFRDACIGAIWEGTTDVLASDALRALVPRTRHGDGDGGDDVVGAVGWVVERGLRLVVGSSLSVGGSDGGWVGGAVEGVRREWMRLKGVVEGADGRMEALLPEARAVVFRLAEVLSAVLFMADAAANPGAEIEEMCRRYVVEKRFVADGGDGRKDLAMDQAIVYGAGKVPGQEAASSRL</sequence>
<dbReference type="InterPro" id="IPR052904">
    <property type="entry name" value="Acyl-CoA_dehydrogenase-like"/>
</dbReference>
<keyword evidence="4" id="KW-0560">Oxidoreductase</keyword>
<feature type="domain" description="Acyl-CoA dehydrogenase/oxidase C-terminal" evidence="6">
    <location>
        <begin position="318"/>
        <end position="409"/>
    </location>
</feature>
<organism evidence="9 10">
    <name type="scientific">Thermothielavioides terrestris (strain ATCC 38088 / NRRL 8126)</name>
    <name type="common">Thielavia terrestris</name>
    <dbReference type="NCBI Taxonomy" id="578455"/>
    <lineage>
        <taxon>Eukaryota</taxon>
        <taxon>Fungi</taxon>
        <taxon>Dikarya</taxon>
        <taxon>Ascomycota</taxon>
        <taxon>Pezizomycotina</taxon>
        <taxon>Sordariomycetes</taxon>
        <taxon>Sordariomycetidae</taxon>
        <taxon>Sordariales</taxon>
        <taxon>Chaetomiaceae</taxon>
        <taxon>Thermothielavioides</taxon>
        <taxon>Thermothielavioides terrestris</taxon>
    </lineage>
</organism>
<dbReference type="Pfam" id="PF02770">
    <property type="entry name" value="Acyl-CoA_dh_M"/>
    <property type="match status" value="1"/>
</dbReference>
<evidence type="ECO:0000259" key="7">
    <source>
        <dbReference type="Pfam" id="PF02770"/>
    </source>
</evidence>
<dbReference type="PANTHER" id="PTHR42707:SF2">
    <property type="entry name" value="ACD11 DEHYDROGENASE"/>
    <property type="match status" value="1"/>
</dbReference>
<evidence type="ECO:0000256" key="3">
    <source>
        <dbReference type="ARBA" id="ARBA00022827"/>
    </source>
</evidence>
<dbReference type="HOGENOM" id="CLU_016513_1_1_1"/>
<dbReference type="GO" id="GO:0003995">
    <property type="term" value="F:acyl-CoA dehydrogenase activity"/>
    <property type="evidence" value="ECO:0007669"/>
    <property type="project" value="TreeGrafter"/>
</dbReference>
<dbReference type="InterPro" id="IPR009075">
    <property type="entry name" value="AcylCo_DH/oxidase_C"/>
</dbReference>
<gene>
    <name evidence="9" type="ORF">THITE_2108787</name>
</gene>
<dbReference type="SUPFAM" id="SSF56645">
    <property type="entry name" value="Acyl-CoA dehydrogenase NM domain-like"/>
    <property type="match status" value="1"/>
</dbReference>
<dbReference type="PANTHER" id="PTHR42707">
    <property type="entry name" value="ACYL-COA DEHYDROGENASE"/>
    <property type="match status" value="1"/>
</dbReference>
<dbReference type="RefSeq" id="XP_003649806.1">
    <property type="nucleotide sequence ID" value="XM_003649758.1"/>
</dbReference>
<feature type="domain" description="Acyl-CoA dehydrogenase/oxidase C-terminal" evidence="6">
    <location>
        <begin position="445"/>
        <end position="511"/>
    </location>
</feature>
<dbReference type="Pfam" id="PF18158">
    <property type="entry name" value="AidB_N"/>
    <property type="match status" value="1"/>
</dbReference>
<dbReference type="InterPro" id="IPR006091">
    <property type="entry name" value="Acyl-CoA_Oxase/DH_mid-dom"/>
</dbReference>
<evidence type="ECO:0000313" key="10">
    <source>
        <dbReference type="Proteomes" id="UP000008181"/>
    </source>
</evidence>
<dbReference type="Pfam" id="PF00441">
    <property type="entry name" value="Acyl-CoA_dh_1"/>
    <property type="match status" value="2"/>
</dbReference>
<keyword evidence="10" id="KW-1185">Reference proteome</keyword>
<reference evidence="9 10" key="1">
    <citation type="journal article" date="2011" name="Nat. Biotechnol.">
        <title>Comparative genomic analysis of the thermophilic biomass-degrading fungi Myceliophthora thermophila and Thielavia terrestris.</title>
        <authorList>
            <person name="Berka R.M."/>
            <person name="Grigoriev I.V."/>
            <person name="Otillar R."/>
            <person name="Salamov A."/>
            <person name="Grimwood J."/>
            <person name="Reid I."/>
            <person name="Ishmael N."/>
            <person name="John T."/>
            <person name="Darmond C."/>
            <person name="Moisan M.-C."/>
            <person name="Henrissat B."/>
            <person name="Coutinho P.M."/>
            <person name="Lombard V."/>
            <person name="Natvig D.O."/>
            <person name="Lindquist E."/>
            <person name="Schmutz J."/>
            <person name="Lucas S."/>
            <person name="Harris P."/>
            <person name="Powlowski J."/>
            <person name="Bellemare A."/>
            <person name="Taylor D."/>
            <person name="Butler G."/>
            <person name="de Vries R.P."/>
            <person name="Allijn I.E."/>
            <person name="van den Brink J."/>
            <person name="Ushinsky S."/>
            <person name="Storms R."/>
            <person name="Powell A.J."/>
            <person name="Paulsen I.T."/>
            <person name="Elbourne L.D.H."/>
            <person name="Baker S.E."/>
            <person name="Magnuson J."/>
            <person name="LaBoissiere S."/>
            <person name="Clutterbuck A.J."/>
            <person name="Martinez D."/>
            <person name="Wogulis M."/>
            <person name="de Leon A.L."/>
            <person name="Rey M.W."/>
            <person name="Tsang A."/>
        </authorList>
    </citation>
    <scope>NUCLEOTIDE SEQUENCE [LARGE SCALE GENOMIC DNA]</scope>
    <source>
        <strain evidence="10">ATCC 38088 / NRRL 8126</strain>
    </source>
</reference>
<evidence type="ECO:0000259" key="8">
    <source>
        <dbReference type="Pfam" id="PF18158"/>
    </source>
</evidence>
<evidence type="ECO:0008006" key="11">
    <source>
        <dbReference type="Google" id="ProtNLM"/>
    </source>
</evidence>
<keyword evidence="3 4" id="KW-0274">FAD</keyword>
<feature type="domain" description="Acyl-CoA oxidase/dehydrogenase middle" evidence="7">
    <location>
        <begin position="189"/>
        <end position="307"/>
    </location>
</feature>
<evidence type="ECO:0000256" key="2">
    <source>
        <dbReference type="ARBA" id="ARBA00022630"/>
    </source>
</evidence>
<accession>G2QSI8</accession>
<evidence type="ECO:0000256" key="5">
    <source>
        <dbReference type="SAM" id="MobiDB-lite"/>
    </source>
</evidence>
<keyword evidence="2 4" id="KW-0285">Flavoprotein</keyword>
<comment type="cofactor">
    <cofactor evidence="4">
        <name>FAD</name>
        <dbReference type="ChEBI" id="CHEBI:57692"/>
    </cofactor>
</comment>
<comment type="similarity">
    <text evidence="1 4">Belongs to the acyl-CoA dehydrogenase family.</text>
</comment>
<dbReference type="Gene3D" id="1.20.140.10">
    <property type="entry name" value="Butyryl-CoA Dehydrogenase, subunit A, domain 3"/>
    <property type="match status" value="1"/>
</dbReference>
<dbReference type="EMBL" id="CP003009">
    <property type="protein sequence ID" value="AEO63470.1"/>
    <property type="molecule type" value="Genomic_DNA"/>
</dbReference>
<dbReference type="GeneID" id="11521179"/>
<evidence type="ECO:0000259" key="6">
    <source>
        <dbReference type="Pfam" id="PF00441"/>
    </source>
</evidence>